<evidence type="ECO:0000256" key="1">
    <source>
        <dbReference type="ARBA" id="ARBA00008894"/>
    </source>
</evidence>
<keyword evidence="5" id="KW-0611">Plant defense</keyword>
<dbReference type="Pfam" id="PF23247">
    <property type="entry name" value="LRR_RPS2"/>
    <property type="match status" value="1"/>
</dbReference>
<dbReference type="Gramene" id="QL05p057340:mrna">
    <property type="protein sequence ID" value="QL05p057340:mrna:CDS:3"/>
    <property type="gene ID" value="QL05p057340"/>
</dbReference>
<evidence type="ECO:0000313" key="12">
    <source>
        <dbReference type="Proteomes" id="UP000594261"/>
    </source>
</evidence>
<dbReference type="OMA" id="ELVEYWM"/>
<keyword evidence="4" id="KW-0547">Nucleotide-binding</keyword>
<organism evidence="11 12">
    <name type="scientific">Quercus lobata</name>
    <name type="common">Valley oak</name>
    <dbReference type="NCBI Taxonomy" id="97700"/>
    <lineage>
        <taxon>Eukaryota</taxon>
        <taxon>Viridiplantae</taxon>
        <taxon>Streptophyta</taxon>
        <taxon>Embryophyta</taxon>
        <taxon>Tracheophyta</taxon>
        <taxon>Spermatophyta</taxon>
        <taxon>Magnoliopsida</taxon>
        <taxon>eudicotyledons</taxon>
        <taxon>Gunneridae</taxon>
        <taxon>Pentapetalae</taxon>
        <taxon>rosids</taxon>
        <taxon>fabids</taxon>
        <taxon>Fagales</taxon>
        <taxon>Fagaceae</taxon>
        <taxon>Quercus</taxon>
    </lineage>
</organism>
<proteinExistence type="inferred from homology"/>
<dbReference type="InterPro" id="IPR036388">
    <property type="entry name" value="WH-like_DNA-bd_sf"/>
</dbReference>
<comment type="similarity">
    <text evidence="1">Belongs to the disease resistance NB-LRR family.</text>
</comment>
<reference evidence="11 12" key="1">
    <citation type="journal article" date="2016" name="G3 (Bethesda)">
        <title>First Draft Assembly and Annotation of the Genome of a California Endemic Oak Quercus lobata Nee (Fagaceae).</title>
        <authorList>
            <person name="Sork V.L."/>
            <person name="Fitz-Gibbon S.T."/>
            <person name="Puiu D."/>
            <person name="Crepeau M."/>
            <person name="Gugger P.F."/>
            <person name="Sherman R."/>
            <person name="Stevens K."/>
            <person name="Langley C.H."/>
            <person name="Pellegrini M."/>
            <person name="Salzberg S.L."/>
        </authorList>
    </citation>
    <scope>NUCLEOTIDE SEQUENCE [LARGE SCALE GENOMIC DNA]</scope>
    <source>
        <strain evidence="11 12">cv. SW786</strain>
    </source>
</reference>
<keyword evidence="7" id="KW-0175">Coiled coil</keyword>
<evidence type="ECO:0000259" key="8">
    <source>
        <dbReference type="Pfam" id="PF00931"/>
    </source>
</evidence>
<dbReference type="FunFam" id="1.10.8.430:FF:000003">
    <property type="entry name" value="Probable disease resistance protein At5g66910"/>
    <property type="match status" value="1"/>
</dbReference>
<dbReference type="InterPro" id="IPR058922">
    <property type="entry name" value="WHD_DRP"/>
</dbReference>
<dbReference type="FunFam" id="1.10.10.10:FF:000322">
    <property type="entry name" value="Probable disease resistance protein At1g63360"/>
    <property type="match status" value="1"/>
</dbReference>
<dbReference type="InterPro" id="IPR042197">
    <property type="entry name" value="Apaf_helical"/>
</dbReference>
<sequence>MDIVGSLGTVIGFVNSSQGTLATQFSYLRNVRKHQESLHFNMEKLNGRANDIKMEINMGLTYLSKKLKGEVELWLKLVEKVNNEVDSLENEIITTRRCMNGVFPNFYSRYKIGKHLLQKIKKVTELQEEGVFPNGLFIDLLPDIGKFMPATQLIGNTIQRDILLEIWKCLMDDNINKIGVYGMGGVGKTTIMVHIYNQLNEAQIFDNVIWVTASKTFELEILQIEIGKAVNLDLNQEFSFSNNLIRRSTILFEHLLRMKKFILIIDDLWSKFTLEEVGIPQPNKENGCKLIIITRLMEVCRGMETQREIKVGMLSEEEAWNLFTDKAGIDDFLSPEIESSAKLIVKECGGLPLAIITVGRAMRKTNDARVWKNALEELKSSRAEIEGMEEDVFARLKFSYNHLKNDRVRACFLYCALYPENYKIVVEELIEYWMAEGFIDEVWDREHENNKGHALLKELKDACLLEVIGTGCVRMHDLVRDLAIRITKESPRFMVKAGVGLKTLPRTWMENVERVSLMENYIKILPDHPHSTNLSTLLLQQNPLMEKIPDLFFLNMQKLRVLDLSNSPIKSLPDSLSCLQNLHAIMLRLCKIEELPSLAMLKELRVLDLSYTLIQELPSGIKGLVNLRRLDLSHTEDLNMFPAGVIPNLCRLENLSMFGSKWRWSLNSQGNGGGADFAEIKDSSQLTNLGLSFEDSYSFNNYVRSRHWRVLKSYHIGIGLLSSLLPISKGTYSAEVQGCNLITNGSSIELPDNTQELALQGCDDIDILSKLSSTSKLDDLKECYISTCIGLEYIIMADENSFPSLEKLILRKLLNLKAICYGAVTDSVFSKLKTLHIHNCHRLKYILTFDLLSCLQNLEEVEVWNCHSIEEIIEGKETSGVNSNAFPPIMIPRLRLLYLSSLPELKSISKRVLICNSLDSIDVWDCEKLKKLPFLMDNLPSSLMHISGSRKWWDELYWDEPSCKSLLQPLFKEDK</sequence>
<dbReference type="InterPro" id="IPR001611">
    <property type="entry name" value="Leu-rich_rpt"/>
</dbReference>
<dbReference type="GO" id="GO:0043531">
    <property type="term" value="F:ADP binding"/>
    <property type="evidence" value="ECO:0007669"/>
    <property type="project" value="InterPro"/>
</dbReference>
<name>A0A7N2LRH3_QUELO</name>
<dbReference type="PRINTS" id="PR00364">
    <property type="entry name" value="DISEASERSIST"/>
</dbReference>
<evidence type="ECO:0000313" key="11">
    <source>
        <dbReference type="EnsemblPlants" id="QL05p057340:mrna:CDS:3"/>
    </source>
</evidence>
<evidence type="ECO:0000256" key="7">
    <source>
        <dbReference type="SAM" id="Coils"/>
    </source>
</evidence>
<dbReference type="KEGG" id="qlo:115988667"/>
<dbReference type="EMBL" id="LRBV02000005">
    <property type="status" value="NOT_ANNOTATED_CDS"/>
    <property type="molecule type" value="Genomic_DNA"/>
</dbReference>
<evidence type="ECO:0000256" key="6">
    <source>
        <dbReference type="ARBA" id="ARBA00022840"/>
    </source>
</evidence>
<dbReference type="GO" id="GO:0006952">
    <property type="term" value="P:defense response"/>
    <property type="evidence" value="ECO:0007669"/>
    <property type="project" value="UniProtKB-KW"/>
</dbReference>
<dbReference type="PANTHER" id="PTHR33463">
    <property type="entry name" value="NB-ARC DOMAIN-CONTAINING PROTEIN-RELATED"/>
    <property type="match status" value="1"/>
</dbReference>
<feature type="domain" description="Disease resistance protein At4g27190-like leucine-rich repeats" evidence="9">
    <location>
        <begin position="805"/>
        <end position="932"/>
    </location>
</feature>
<dbReference type="SUPFAM" id="SSF52540">
    <property type="entry name" value="P-loop containing nucleoside triphosphate hydrolases"/>
    <property type="match status" value="1"/>
</dbReference>
<dbReference type="SMART" id="SM00369">
    <property type="entry name" value="LRR_TYP"/>
    <property type="match status" value="3"/>
</dbReference>
<dbReference type="AlphaFoldDB" id="A0A7N2LRH3"/>
<keyword evidence="6" id="KW-0067">ATP-binding</keyword>
<dbReference type="EnsemblPlants" id="QL05p057340:mrna">
    <property type="protein sequence ID" value="QL05p057340:mrna:CDS:3"/>
    <property type="gene ID" value="QL05p057340"/>
</dbReference>
<evidence type="ECO:0000256" key="3">
    <source>
        <dbReference type="ARBA" id="ARBA00022737"/>
    </source>
</evidence>
<dbReference type="RefSeq" id="XP_030968122.1">
    <property type="nucleotide sequence ID" value="XM_031112262.1"/>
</dbReference>
<dbReference type="InterPro" id="IPR032675">
    <property type="entry name" value="LRR_dom_sf"/>
</dbReference>
<dbReference type="InterPro" id="IPR050905">
    <property type="entry name" value="Plant_NBS-LRR"/>
</dbReference>
<dbReference type="InParanoid" id="A0A7N2LRH3"/>
<dbReference type="GeneID" id="115988667"/>
<dbReference type="Pfam" id="PF13855">
    <property type="entry name" value="LRR_8"/>
    <property type="match status" value="1"/>
</dbReference>
<dbReference type="PANTHER" id="PTHR33463:SF221">
    <property type="entry name" value="LEUCINE-RICH REPEAT DOMAIN, L DOMAIN-CONTAINING PROTEIN"/>
    <property type="match status" value="1"/>
</dbReference>
<dbReference type="InterPro" id="IPR027417">
    <property type="entry name" value="P-loop_NTPase"/>
</dbReference>
<evidence type="ECO:0000256" key="2">
    <source>
        <dbReference type="ARBA" id="ARBA00022614"/>
    </source>
</evidence>
<keyword evidence="3" id="KW-0677">Repeat</keyword>
<feature type="domain" description="Disease resistance protein winged helix" evidence="10">
    <location>
        <begin position="417"/>
        <end position="483"/>
    </location>
</feature>
<dbReference type="Gene3D" id="1.10.10.10">
    <property type="entry name" value="Winged helix-like DNA-binding domain superfamily/Winged helix DNA-binding domain"/>
    <property type="match status" value="1"/>
</dbReference>
<dbReference type="FunFam" id="3.40.50.300:FF:001091">
    <property type="entry name" value="Probable disease resistance protein At1g61300"/>
    <property type="match status" value="1"/>
</dbReference>
<evidence type="ECO:0000256" key="5">
    <source>
        <dbReference type="ARBA" id="ARBA00022821"/>
    </source>
</evidence>
<dbReference type="Pfam" id="PF00931">
    <property type="entry name" value="NB-ARC"/>
    <property type="match status" value="1"/>
</dbReference>
<dbReference type="InterPro" id="IPR003591">
    <property type="entry name" value="Leu-rich_rpt_typical-subtyp"/>
</dbReference>
<accession>A0A7N2LRH3</accession>
<dbReference type="GO" id="GO:0005524">
    <property type="term" value="F:ATP binding"/>
    <property type="evidence" value="ECO:0007669"/>
    <property type="project" value="UniProtKB-KW"/>
</dbReference>
<dbReference type="Pfam" id="PF23559">
    <property type="entry name" value="WHD_DRP"/>
    <property type="match status" value="1"/>
</dbReference>
<dbReference type="PROSITE" id="PS51450">
    <property type="entry name" value="LRR"/>
    <property type="match status" value="2"/>
</dbReference>
<feature type="domain" description="NB-ARC" evidence="8">
    <location>
        <begin position="164"/>
        <end position="327"/>
    </location>
</feature>
<reference evidence="11" key="2">
    <citation type="submission" date="2021-01" db="UniProtKB">
        <authorList>
            <consortium name="EnsemblPlants"/>
        </authorList>
    </citation>
    <scope>IDENTIFICATION</scope>
</reference>
<evidence type="ECO:0000256" key="4">
    <source>
        <dbReference type="ARBA" id="ARBA00022741"/>
    </source>
</evidence>
<dbReference type="SUPFAM" id="SSF52058">
    <property type="entry name" value="L domain-like"/>
    <property type="match status" value="1"/>
</dbReference>
<feature type="coiled-coil region" evidence="7">
    <location>
        <begin position="71"/>
        <end position="98"/>
    </location>
</feature>
<gene>
    <name evidence="11" type="primary">LOC115988667</name>
</gene>
<dbReference type="InterPro" id="IPR002182">
    <property type="entry name" value="NB-ARC"/>
</dbReference>
<protein>
    <submittedName>
        <fullName evidence="11">Uncharacterized protein</fullName>
    </submittedName>
</protein>
<keyword evidence="2" id="KW-0433">Leucine-rich repeat</keyword>
<dbReference type="InterPro" id="IPR057135">
    <property type="entry name" value="At4g27190-like_LRR"/>
</dbReference>
<dbReference type="OrthoDB" id="1926275at2759"/>
<evidence type="ECO:0000259" key="10">
    <source>
        <dbReference type="Pfam" id="PF23559"/>
    </source>
</evidence>
<evidence type="ECO:0000259" key="9">
    <source>
        <dbReference type="Pfam" id="PF23247"/>
    </source>
</evidence>
<dbReference type="Proteomes" id="UP000594261">
    <property type="component" value="Chromosome 5"/>
</dbReference>
<dbReference type="Gene3D" id="1.10.8.430">
    <property type="entry name" value="Helical domain of apoptotic protease-activating factors"/>
    <property type="match status" value="1"/>
</dbReference>
<keyword evidence="12" id="KW-1185">Reference proteome</keyword>
<dbReference type="Gene3D" id="3.40.50.300">
    <property type="entry name" value="P-loop containing nucleotide triphosphate hydrolases"/>
    <property type="match status" value="1"/>
</dbReference>
<dbReference type="Gene3D" id="3.80.10.10">
    <property type="entry name" value="Ribonuclease Inhibitor"/>
    <property type="match status" value="2"/>
</dbReference>